<keyword evidence="1" id="KW-0472">Membrane</keyword>
<keyword evidence="1" id="KW-1133">Transmembrane helix</keyword>
<protein>
    <submittedName>
        <fullName evidence="2">Uncharacterized protein</fullName>
    </submittedName>
</protein>
<dbReference type="EMBL" id="JAHLPM010000010">
    <property type="protein sequence ID" value="MBU5438858.1"/>
    <property type="molecule type" value="Genomic_DNA"/>
</dbReference>
<dbReference type="RefSeq" id="WP_216520285.1">
    <property type="nucleotide sequence ID" value="NZ_JAHLPM010000010.1"/>
</dbReference>
<organism evidence="2 3">
    <name type="scientific">Tissierella simiarum</name>
    <dbReference type="NCBI Taxonomy" id="2841534"/>
    <lineage>
        <taxon>Bacteria</taxon>
        <taxon>Bacillati</taxon>
        <taxon>Bacillota</taxon>
        <taxon>Tissierellia</taxon>
        <taxon>Tissierellales</taxon>
        <taxon>Tissierellaceae</taxon>
        <taxon>Tissierella</taxon>
    </lineage>
</organism>
<evidence type="ECO:0000313" key="2">
    <source>
        <dbReference type="EMBL" id="MBU5438858.1"/>
    </source>
</evidence>
<dbReference type="Proteomes" id="UP000749471">
    <property type="component" value="Unassembled WGS sequence"/>
</dbReference>
<accession>A0ABS6E7G2</accession>
<gene>
    <name evidence="2" type="ORF">KQI42_12595</name>
</gene>
<feature type="transmembrane region" description="Helical" evidence="1">
    <location>
        <begin position="165"/>
        <end position="186"/>
    </location>
</feature>
<feature type="transmembrane region" description="Helical" evidence="1">
    <location>
        <begin position="13"/>
        <end position="36"/>
    </location>
</feature>
<feature type="transmembrane region" description="Helical" evidence="1">
    <location>
        <begin position="91"/>
        <end position="113"/>
    </location>
</feature>
<proteinExistence type="predicted"/>
<evidence type="ECO:0000256" key="1">
    <source>
        <dbReference type="SAM" id="Phobius"/>
    </source>
</evidence>
<keyword evidence="1" id="KW-0812">Transmembrane</keyword>
<comment type="caution">
    <text evidence="2">The sequence shown here is derived from an EMBL/GenBank/DDBJ whole genome shotgun (WGS) entry which is preliminary data.</text>
</comment>
<evidence type="ECO:0000313" key="3">
    <source>
        <dbReference type="Proteomes" id="UP000749471"/>
    </source>
</evidence>
<sequence>MNVTIPVEEKFKFIIRVSITHVATYILCGILFSVLFDYQSSLTLNAANYMRDMNSIIVQMAPLFQVIRGTLFGVVFLIFKDSFLDKKLGWLRLWIILLVIGIVNTPSTSPFSIEEFIYYVPSQLSWNLKFGGLAEILTQTLLFSYLVTIKTSHGLMKSIGKNKKAIISAVITGVGFSLSGIVLAWIINVDYMKGSTDIFAFVIMFFAIVTVFFITKWYLTHRTKTATIIYLSICYVVIAIIPTIYNFSTNSPFKSYLSLIISGIPVFLIAFYHSKSISKMKKQSFSDPNH</sequence>
<feature type="transmembrane region" description="Helical" evidence="1">
    <location>
        <begin position="133"/>
        <end position="153"/>
    </location>
</feature>
<feature type="transmembrane region" description="Helical" evidence="1">
    <location>
        <begin position="198"/>
        <end position="219"/>
    </location>
</feature>
<feature type="transmembrane region" description="Helical" evidence="1">
    <location>
        <begin position="253"/>
        <end position="272"/>
    </location>
</feature>
<keyword evidence="3" id="KW-1185">Reference proteome</keyword>
<name>A0ABS6E7G2_9FIRM</name>
<feature type="transmembrane region" description="Helical" evidence="1">
    <location>
        <begin position="228"/>
        <end position="247"/>
    </location>
</feature>
<feature type="transmembrane region" description="Helical" evidence="1">
    <location>
        <begin position="56"/>
        <end position="79"/>
    </location>
</feature>
<reference evidence="2 3" key="1">
    <citation type="submission" date="2021-06" db="EMBL/GenBank/DDBJ databases">
        <authorList>
            <person name="Sun Q."/>
            <person name="Li D."/>
        </authorList>
    </citation>
    <scope>NUCLEOTIDE SEQUENCE [LARGE SCALE GENOMIC DNA]</scope>
    <source>
        <strain evidence="2 3">MSJ-40</strain>
    </source>
</reference>